<reference evidence="6" key="2">
    <citation type="submission" date="2012-11" db="EMBL/GenBank/DDBJ databases">
        <authorList>
            <person name="Kuo A."/>
            <person name="Curtis B.A."/>
            <person name="Tanifuji G."/>
            <person name="Burki F."/>
            <person name="Gruber A."/>
            <person name="Irimia M."/>
            <person name="Maruyama S."/>
            <person name="Arias M.C."/>
            <person name="Ball S.G."/>
            <person name="Gile G.H."/>
            <person name="Hirakawa Y."/>
            <person name="Hopkins J.F."/>
            <person name="Rensing S.A."/>
            <person name="Schmutz J."/>
            <person name="Symeonidi A."/>
            <person name="Elias M."/>
            <person name="Eveleigh R.J."/>
            <person name="Herman E.K."/>
            <person name="Klute M.J."/>
            <person name="Nakayama T."/>
            <person name="Obornik M."/>
            <person name="Reyes-Prieto A."/>
            <person name="Armbrust E.V."/>
            <person name="Aves S.J."/>
            <person name="Beiko R.G."/>
            <person name="Coutinho P."/>
            <person name="Dacks J.B."/>
            <person name="Durnford D.G."/>
            <person name="Fast N.M."/>
            <person name="Green B.R."/>
            <person name="Grisdale C."/>
            <person name="Hempe F."/>
            <person name="Henrissat B."/>
            <person name="Hoppner M.P."/>
            <person name="Ishida K.-I."/>
            <person name="Kim E."/>
            <person name="Koreny L."/>
            <person name="Kroth P.G."/>
            <person name="Liu Y."/>
            <person name="Malik S.-B."/>
            <person name="Maier U.G."/>
            <person name="McRose D."/>
            <person name="Mock T."/>
            <person name="Neilson J.A."/>
            <person name="Onodera N.T."/>
            <person name="Poole A.M."/>
            <person name="Pritham E.J."/>
            <person name="Richards T.A."/>
            <person name="Rocap G."/>
            <person name="Roy S.W."/>
            <person name="Sarai C."/>
            <person name="Schaack S."/>
            <person name="Shirato S."/>
            <person name="Slamovits C.H."/>
            <person name="Spencer D.F."/>
            <person name="Suzuki S."/>
            <person name="Worden A.Z."/>
            <person name="Zauner S."/>
            <person name="Barry K."/>
            <person name="Bell C."/>
            <person name="Bharti A.K."/>
            <person name="Crow J.A."/>
            <person name="Grimwood J."/>
            <person name="Kramer R."/>
            <person name="Lindquist E."/>
            <person name="Lucas S."/>
            <person name="Salamov A."/>
            <person name="McFadden G.I."/>
            <person name="Lane C.E."/>
            <person name="Keeling P.J."/>
            <person name="Gray M.W."/>
            <person name="Grigoriev I.V."/>
            <person name="Archibald J.M."/>
        </authorList>
    </citation>
    <scope>NUCLEOTIDE SEQUENCE</scope>
    <source>
        <strain evidence="6">CCMP2712</strain>
    </source>
</reference>
<feature type="compositionally biased region" description="Basic and acidic residues" evidence="3">
    <location>
        <begin position="182"/>
        <end position="201"/>
    </location>
</feature>
<protein>
    <submittedName>
        <fullName evidence="4 5">Uncharacterized protein</fullName>
    </submittedName>
</protein>
<evidence type="ECO:0000256" key="3">
    <source>
        <dbReference type="SAM" id="MobiDB-lite"/>
    </source>
</evidence>
<comment type="subcellular location">
    <subcellularLocation>
        <location evidence="1">Plastid</location>
        <location evidence="1">Chloroplast</location>
    </subcellularLocation>
</comment>
<dbReference type="AlphaFoldDB" id="L1JSH0"/>
<dbReference type="CDD" id="cd00154">
    <property type="entry name" value="Rab"/>
    <property type="match status" value="1"/>
</dbReference>
<dbReference type="NCBIfam" id="TIGR00231">
    <property type="entry name" value="small_GTP"/>
    <property type="match status" value="1"/>
</dbReference>
<accession>L1JSH0</accession>
<name>L1JSH0_GUITC</name>
<dbReference type="SMART" id="SM00173">
    <property type="entry name" value="RAS"/>
    <property type="match status" value="1"/>
</dbReference>
<dbReference type="InterPro" id="IPR005225">
    <property type="entry name" value="Small_GTP-bd"/>
</dbReference>
<dbReference type="SUPFAM" id="SSF52540">
    <property type="entry name" value="P-loop containing nucleoside triphosphate hydrolases"/>
    <property type="match status" value="1"/>
</dbReference>
<dbReference type="Proteomes" id="UP000011087">
    <property type="component" value="Unassembled WGS sequence"/>
</dbReference>
<dbReference type="Gene3D" id="3.40.50.300">
    <property type="entry name" value="P-loop containing nucleotide triphosphate hydrolases"/>
    <property type="match status" value="1"/>
</dbReference>
<dbReference type="STRING" id="905079.L1JSH0"/>
<evidence type="ECO:0000256" key="2">
    <source>
        <dbReference type="ARBA" id="ARBA00022741"/>
    </source>
</evidence>
<reference evidence="5" key="3">
    <citation type="submission" date="2016-03" db="UniProtKB">
        <authorList>
            <consortium name="EnsemblProtists"/>
        </authorList>
    </citation>
    <scope>IDENTIFICATION</scope>
</reference>
<gene>
    <name evidence="4" type="ORF">GUITHDRAFT_135041</name>
</gene>
<dbReference type="Pfam" id="PF00071">
    <property type="entry name" value="Ras"/>
    <property type="match status" value="1"/>
</dbReference>
<dbReference type="OrthoDB" id="63533at2759"/>
<dbReference type="PRINTS" id="PR00449">
    <property type="entry name" value="RASTRNSFRMNG"/>
</dbReference>
<dbReference type="PROSITE" id="PS51417">
    <property type="entry name" value="ARF"/>
    <property type="match status" value="1"/>
</dbReference>
<dbReference type="InterPro" id="IPR001806">
    <property type="entry name" value="Small_GTPase"/>
</dbReference>
<feature type="region of interest" description="Disordered" evidence="3">
    <location>
        <begin position="172"/>
        <end position="210"/>
    </location>
</feature>
<evidence type="ECO:0000313" key="5">
    <source>
        <dbReference type="EnsemblProtists" id="EKX51028"/>
    </source>
</evidence>
<evidence type="ECO:0000313" key="6">
    <source>
        <dbReference type="Proteomes" id="UP000011087"/>
    </source>
</evidence>
<dbReference type="eggNOG" id="KOG0088">
    <property type="taxonomic scope" value="Eukaryota"/>
</dbReference>
<dbReference type="KEGG" id="gtt:GUITHDRAFT_135041"/>
<reference evidence="4 6" key="1">
    <citation type="journal article" date="2012" name="Nature">
        <title>Algal genomes reveal evolutionary mosaicism and the fate of nucleomorphs.</title>
        <authorList>
            <consortium name="DOE Joint Genome Institute"/>
            <person name="Curtis B.A."/>
            <person name="Tanifuji G."/>
            <person name="Burki F."/>
            <person name="Gruber A."/>
            <person name="Irimia M."/>
            <person name="Maruyama S."/>
            <person name="Arias M.C."/>
            <person name="Ball S.G."/>
            <person name="Gile G.H."/>
            <person name="Hirakawa Y."/>
            <person name="Hopkins J.F."/>
            <person name="Kuo A."/>
            <person name="Rensing S.A."/>
            <person name="Schmutz J."/>
            <person name="Symeonidi A."/>
            <person name="Elias M."/>
            <person name="Eveleigh R.J."/>
            <person name="Herman E.K."/>
            <person name="Klute M.J."/>
            <person name="Nakayama T."/>
            <person name="Obornik M."/>
            <person name="Reyes-Prieto A."/>
            <person name="Armbrust E.V."/>
            <person name="Aves S.J."/>
            <person name="Beiko R.G."/>
            <person name="Coutinho P."/>
            <person name="Dacks J.B."/>
            <person name="Durnford D.G."/>
            <person name="Fast N.M."/>
            <person name="Green B.R."/>
            <person name="Grisdale C.J."/>
            <person name="Hempel F."/>
            <person name="Henrissat B."/>
            <person name="Hoppner M.P."/>
            <person name="Ishida K."/>
            <person name="Kim E."/>
            <person name="Koreny L."/>
            <person name="Kroth P.G."/>
            <person name="Liu Y."/>
            <person name="Malik S.B."/>
            <person name="Maier U.G."/>
            <person name="McRose D."/>
            <person name="Mock T."/>
            <person name="Neilson J.A."/>
            <person name="Onodera N.T."/>
            <person name="Poole A.M."/>
            <person name="Pritham E.J."/>
            <person name="Richards T.A."/>
            <person name="Rocap G."/>
            <person name="Roy S.W."/>
            <person name="Sarai C."/>
            <person name="Schaack S."/>
            <person name="Shirato S."/>
            <person name="Slamovits C.H."/>
            <person name="Spencer D.F."/>
            <person name="Suzuki S."/>
            <person name="Worden A.Z."/>
            <person name="Zauner S."/>
            <person name="Barry K."/>
            <person name="Bell C."/>
            <person name="Bharti A.K."/>
            <person name="Crow J.A."/>
            <person name="Grimwood J."/>
            <person name="Kramer R."/>
            <person name="Lindquist E."/>
            <person name="Lucas S."/>
            <person name="Salamov A."/>
            <person name="McFadden G.I."/>
            <person name="Lane C.E."/>
            <person name="Keeling P.J."/>
            <person name="Gray M.W."/>
            <person name="Grigoriev I.V."/>
            <person name="Archibald J.M."/>
        </authorList>
    </citation>
    <scope>NUCLEOTIDE SEQUENCE</scope>
    <source>
        <strain evidence="4 6">CCMP2712</strain>
    </source>
</reference>
<keyword evidence="6" id="KW-1185">Reference proteome</keyword>
<dbReference type="PaxDb" id="55529-EKX51028"/>
<dbReference type="PANTHER" id="PTHR47978">
    <property type="match status" value="1"/>
</dbReference>
<dbReference type="GeneID" id="17307618"/>
<dbReference type="EMBL" id="JH992977">
    <property type="protein sequence ID" value="EKX51028.1"/>
    <property type="molecule type" value="Genomic_DNA"/>
</dbReference>
<dbReference type="EnsemblProtists" id="EKX51028">
    <property type="protein sequence ID" value="EKX51028"/>
    <property type="gene ID" value="GUITHDRAFT_135041"/>
</dbReference>
<keyword evidence="2" id="KW-0547">Nucleotide-binding</keyword>
<dbReference type="GO" id="GO:0003924">
    <property type="term" value="F:GTPase activity"/>
    <property type="evidence" value="ECO:0007669"/>
    <property type="project" value="InterPro"/>
</dbReference>
<dbReference type="OMA" id="KQDTFHT"/>
<dbReference type="SMART" id="SM00176">
    <property type="entry name" value="RAN"/>
    <property type="match status" value="1"/>
</dbReference>
<evidence type="ECO:0000313" key="4">
    <source>
        <dbReference type="EMBL" id="EKX51028.1"/>
    </source>
</evidence>
<organism evidence="4">
    <name type="scientific">Guillardia theta (strain CCMP2712)</name>
    <name type="common">Cryptophyte</name>
    <dbReference type="NCBI Taxonomy" id="905079"/>
    <lineage>
        <taxon>Eukaryota</taxon>
        <taxon>Cryptophyceae</taxon>
        <taxon>Pyrenomonadales</taxon>
        <taxon>Geminigeraceae</taxon>
        <taxon>Guillardia</taxon>
    </lineage>
</organism>
<sequence>MADDAAQAKVVVLGDTGVGKTCLVHRFIEGKFVPHGASTIGASFMVKKMNVGGMRLTMQIWDTAGQERFRSMAPMYYRGAEAAILVLDCTNADSYEKVRSWVEELKRNASGEIFLALACNKCDLVEERRVAQEEAEAYAKSIGAVCMETSAKSNKGIDELFGAVAKGLVQKKKTQEQGAGQGKKDGKSSIKVERERTLGHEGRRKSGGCC</sequence>
<dbReference type="InterPro" id="IPR027417">
    <property type="entry name" value="P-loop_NTPase"/>
</dbReference>
<dbReference type="SMART" id="SM00174">
    <property type="entry name" value="RHO"/>
    <property type="match status" value="1"/>
</dbReference>
<evidence type="ECO:0000256" key="1">
    <source>
        <dbReference type="ARBA" id="ARBA00004229"/>
    </source>
</evidence>
<dbReference type="HOGENOM" id="CLU_041217_10_2_1"/>
<dbReference type="SMART" id="SM00175">
    <property type="entry name" value="RAB"/>
    <property type="match status" value="1"/>
</dbReference>
<dbReference type="GO" id="GO:0005525">
    <property type="term" value="F:GTP binding"/>
    <property type="evidence" value="ECO:0007669"/>
    <property type="project" value="InterPro"/>
</dbReference>
<dbReference type="PROSITE" id="PS51421">
    <property type="entry name" value="RAS"/>
    <property type="match status" value="1"/>
</dbReference>
<proteinExistence type="predicted"/>
<dbReference type="FunFam" id="3.40.50.300:FF:000808">
    <property type="entry name" value="Small GTP-binding protein, putative"/>
    <property type="match status" value="1"/>
</dbReference>
<dbReference type="RefSeq" id="XP_005838008.1">
    <property type="nucleotide sequence ID" value="XM_005837951.1"/>
</dbReference>
<dbReference type="PROSITE" id="PS51419">
    <property type="entry name" value="RAB"/>
    <property type="match status" value="1"/>
</dbReference>
<dbReference type="GO" id="GO:0009507">
    <property type="term" value="C:chloroplast"/>
    <property type="evidence" value="ECO:0007669"/>
    <property type="project" value="UniProtKB-SubCell"/>
</dbReference>